<proteinExistence type="predicted"/>
<gene>
    <name evidence="1" type="ORF">LCGC14_1799790</name>
</gene>
<dbReference type="AlphaFoldDB" id="A0A0F9HCQ3"/>
<reference evidence="1" key="1">
    <citation type="journal article" date="2015" name="Nature">
        <title>Complex archaea that bridge the gap between prokaryotes and eukaryotes.</title>
        <authorList>
            <person name="Spang A."/>
            <person name="Saw J.H."/>
            <person name="Jorgensen S.L."/>
            <person name="Zaremba-Niedzwiedzka K."/>
            <person name="Martijn J."/>
            <person name="Lind A.E."/>
            <person name="van Eijk R."/>
            <person name="Schleper C."/>
            <person name="Guy L."/>
            <person name="Ettema T.J."/>
        </authorList>
    </citation>
    <scope>NUCLEOTIDE SEQUENCE</scope>
</reference>
<protein>
    <submittedName>
        <fullName evidence="1">Uncharacterized protein</fullName>
    </submittedName>
</protein>
<accession>A0A0F9HCQ3</accession>
<dbReference type="EMBL" id="LAZR01017323">
    <property type="protein sequence ID" value="KKM00902.1"/>
    <property type="molecule type" value="Genomic_DNA"/>
</dbReference>
<organism evidence="1">
    <name type="scientific">marine sediment metagenome</name>
    <dbReference type="NCBI Taxonomy" id="412755"/>
    <lineage>
        <taxon>unclassified sequences</taxon>
        <taxon>metagenomes</taxon>
        <taxon>ecological metagenomes</taxon>
    </lineage>
</organism>
<name>A0A0F9HCQ3_9ZZZZ</name>
<sequence>MVLHASAVNGDGGECDILSSGKCITEDLGALWPRDFFKKYGNPAQLEQDGRFWDALESYFYKVLNRE</sequence>
<evidence type="ECO:0000313" key="1">
    <source>
        <dbReference type="EMBL" id="KKM00902.1"/>
    </source>
</evidence>
<comment type="caution">
    <text evidence="1">The sequence shown here is derived from an EMBL/GenBank/DDBJ whole genome shotgun (WGS) entry which is preliminary data.</text>
</comment>